<dbReference type="GO" id="GO:0022857">
    <property type="term" value="F:transmembrane transporter activity"/>
    <property type="evidence" value="ECO:0007669"/>
    <property type="project" value="InterPro"/>
</dbReference>
<dbReference type="OrthoDB" id="2985014at2759"/>
<comment type="subcellular location">
    <subcellularLocation>
        <location evidence="1">Membrane</location>
        <topology evidence="1">Multi-pass membrane protein</topology>
    </subcellularLocation>
</comment>
<gene>
    <name evidence="8" type="ORF">PROFUN_13036</name>
</gene>
<feature type="domain" description="Major facilitator superfamily (MFS) profile" evidence="7">
    <location>
        <begin position="1"/>
        <end position="345"/>
    </location>
</feature>
<evidence type="ECO:0000313" key="9">
    <source>
        <dbReference type="Proteomes" id="UP000241769"/>
    </source>
</evidence>
<evidence type="ECO:0000313" key="8">
    <source>
        <dbReference type="EMBL" id="PRP79243.1"/>
    </source>
</evidence>
<name>A0A2P6N5L3_9EUKA</name>
<dbReference type="STRING" id="1890364.A0A2P6N5L3"/>
<keyword evidence="3 6" id="KW-0812">Transmembrane</keyword>
<feature type="transmembrane region" description="Helical" evidence="6">
    <location>
        <begin position="263"/>
        <end position="281"/>
    </location>
</feature>
<evidence type="ECO:0000256" key="5">
    <source>
        <dbReference type="ARBA" id="ARBA00023136"/>
    </source>
</evidence>
<dbReference type="PROSITE" id="PS50850">
    <property type="entry name" value="MFS"/>
    <property type="match status" value="1"/>
</dbReference>
<dbReference type="Pfam" id="PF07690">
    <property type="entry name" value="MFS_1"/>
    <property type="match status" value="1"/>
</dbReference>
<accession>A0A2P6N5L3</accession>
<dbReference type="InParanoid" id="A0A2P6N5L3"/>
<dbReference type="GO" id="GO:0016020">
    <property type="term" value="C:membrane"/>
    <property type="evidence" value="ECO:0007669"/>
    <property type="project" value="UniProtKB-SubCell"/>
</dbReference>
<evidence type="ECO:0000259" key="7">
    <source>
        <dbReference type="PROSITE" id="PS50850"/>
    </source>
</evidence>
<dbReference type="SUPFAM" id="SSF103473">
    <property type="entry name" value="MFS general substrate transporter"/>
    <property type="match status" value="1"/>
</dbReference>
<feature type="transmembrane region" description="Helical" evidence="6">
    <location>
        <begin position="67"/>
        <end position="90"/>
    </location>
</feature>
<dbReference type="Proteomes" id="UP000241769">
    <property type="component" value="Unassembled WGS sequence"/>
</dbReference>
<comment type="caution">
    <text evidence="8">The sequence shown here is derived from an EMBL/GenBank/DDBJ whole genome shotgun (WGS) entry which is preliminary data.</text>
</comment>
<feature type="transmembrane region" description="Helical" evidence="6">
    <location>
        <begin position="229"/>
        <end position="251"/>
    </location>
</feature>
<sequence length="345" mass="38320">MDFYLVPIISVLYLASFLDRANIGNARLAGLESDLNLSDEEYAWSLSIFFVGIMAAMAGVTNAPGLIIARFFLGAAEAGLFPGMLYYLSLWYRRKEMAVRSGIFFGAAVAAGAFGGVLAYGIVRMNGFGGLTGWQWLFIIEGLGTVVLAIISYFMLPSGPDTFLLFTERERQDAGVSSNSQWSWSAFRSTFTDWQVALYCMIYVPLVTPLYSLSFFLPTLVKGMGYQNLTANLMSAPPYLIALLGVVSLSFTSDRWMERGFHVALPAFLASLGFLCLILFSDSSLSVVYFFTCLTARNAVLALILKGLFTLENKRRVNLDDTRRTMEIERLPEPSDKHPDFQYIS</sequence>
<keyword evidence="2" id="KW-0813">Transport</keyword>
<proteinExistence type="predicted"/>
<evidence type="ECO:0000256" key="1">
    <source>
        <dbReference type="ARBA" id="ARBA00004141"/>
    </source>
</evidence>
<keyword evidence="5 6" id="KW-0472">Membrane</keyword>
<dbReference type="Gene3D" id="1.20.1250.20">
    <property type="entry name" value="MFS general substrate transporter like domains"/>
    <property type="match status" value="3"/>
</dbReference>
<dbReference type="PANTHER" id="PTHR43791:SF36">
    <property type="entry name" value="TRANSPORTER, PUTATIVE (AFU_ORTHOLOGUE AFUA_6G08340)-RELATED"/>
    <property type="match status" value="1"/>
</dbReference>
<reference evidence="8 9" key="1">
    <citation type="journal article" date="2018" name="Genome Biol. Evol.">
        <title>Multiple Roots of Fruiting Body Formation in Amoebozoa.</title>
        <authorList>
            <person name="Hillmann F."/>
            <person name="Forbes G."/>
            <person name="Novohradska S."/>
            <person name="Ferling I."/>
            <person name="Riege K."/>
            <person name="Groth M."/>
            <person name="Westermann M."/>
            <person name="Marz M."/>
            <person name="Spaller T."/>
            <person name="Winckler T."/>
            <person name="Schaap P."/>
            <person name="Glockner G."/>
        </authorList>
    </citation>
    <scope>NUCLEOTIDE SEQUENCE [LARGE SCALE GENOMIC DNA]</scope>
    <source>
        <strain evidence="8 9">Jena</strain>
    </source>
</reference>
<dbReference type="EMBL" id="MDYQ01000191">
    <property type="protein sequence ID" value="PRP79243.1"/>
    <property type="molecule type" value="Genomic_DNA"/>
</dbReference>
<evidence type="ECO:0000256" key="3">
    <source>
        <dbReference type="ARBA" id="ARBA00022692"/>
    </source>
</evidence>
<evidence type="ECO:0000256" key="6">
    <source>
        <dbReference type="SAM" id="Phobius"/>
    </source>
</evidence>
<feature type="transmembrane region" description="Helical" evidence="6">
    <location>
        <begin position="42"/>
        <end position="61"/>
    </location>
</feature>
<protein>
    <recommendedName>
        <fullName evidence="7">Major facilitator superfamily (MFS) profile domain-containing protein</fullName>
    </recommendedName>
</protein>
<keyword evidence="9" id="KW-1185">Reference proteome</keyword>
<keyword evidence="4 6" id="KW-1133">Transmembrane helix</keyword>
<dbReference type="AlphaFoldDB" id="A0A2P6N5L3"/>
<dbReference type="InterPro" id="IPR011701">
    <property type="entry name" value="MFS"/>
</dbReference>
<feature type="transmembrane region" description="Helical" evidence="6">
    <location>
        <begin position="134"/>
        <end position="156"/>
    </location>
</feature>
<feature type="transmembrane region" description="Helical" evidence="6">
    <location>
        <begin position="102"/>
        <end position="122"/>
    </location>
</feature>
<organism evidence="8 9">
    <name type="scientific">Planoprotostelium fungivorum</name>
    <dbReference type="NCBI Taxonomy" id="1890364"/>
    <lineage>
        <taxon>Eukaryota</taxon>
        <taxon>Amoebozoa</taxon>
        <taxon>Evosea</taxon>
        <taxon>Variosea</taxon>
        <taxon>Cavosteliida</taxon>
        <taxon>Cavosteliaceae</taxon>
        <taxon>Planoprotostelium</taxon>
    </lineage>
</organism>
<dbReference type="InterPro" id="IPR020846">
    <property type="entry name" value="MFS_dom"/>
</dbReference>
<dbReference type="InterPro" id="IPR036259">
    <property type="entry name" value="MFS_trans_sf"/>
</dbReference>
<feature type="transmembrane region" description="Helical" evidence="6">
    <location>
        <begin position="287"/>
        <end position="309"/>
    </location>
</feature>
<dbReference type="PANTHER" id="PTHR43791">
    <property type="entry name" value="PERMEASE-RELATED"/>
    <property type="match status" value="1"/>
</dbReference>
<feature type="transmembrane region" description="Helical" evidence="6">
    <location>
        <begin position="196"/>
        <end position="217"/>
    </location>
</feature>
<evidence type="ECO:0000256" key="2">
    <source>
        <dbReference type="ARBA" id="ARBA00022448"/>
    </source>
</evidence>
<evidence type="ECO:0000256" key="4">
    <source>
        <dbReference type="ARBA" id="ARBA00022989"/>
    </source>
</evidence>